<dbReference type="PIRSF" id="PIRSF001434">
    <property type="entry name" value="CGS"/>
    <property type="match status" value="1"/>
</dbReference>
<dbReference type="InterPro" id="IPR015424">
    <property type="entry name" value="PyrdxlP-dep_Trfase"/>
</dbReference>
<protein>
    <submittedName>
        <fullName evidence="5">Cystathionine beta-lyase</fullName>
    </submittedName>
</protein>
<sequence>MKKESLDYEMETILAHFAEEPMTQGGAIVPPIYQNTLFAAKDWESLCNMFDDQINNCLYTRGGNPTVRVVEEKMAKLAGGERAKLLSSGMAAITAAILHYINHGDHVIAVRNIYGSAHSFLGKYVKEKMNVDTTFVDGKDIGEFEAAIRPNTTLIYLESPTTAIFELQDIPAIVELAKRHGIKTIIDNTWATFLYQKPLELGVDLEIHSCTKYINGHSDVIAGAIIGRAEDVDSIFMREHILFGAKMAPIEAWMILRGMRTLPLRLQRHQKNALRVAKFLDQHPKVLAVRYPGLESYPQYELGKKLMTGYTGLFSVRLDCADEQIGQFFNALRLFKIGVSWGGHESLCYSPAISYFKKLPYERFMELGLSLCDVRLSIGLENADDLILDIEQALGKI</sequence>
<gene>
    <name evidence="5" type="ORF">J2Z37_004966</name>
</gene>
<dbReference type="RefSeq" id="WP_209812918.1">
    <property type="nucleotide sequence ID" value="NZ_JAGGKT010000033.1"/>
</dbReference>
<comment type="cofactor">
    <cofactor evidence="1 4">
        <name>pyridoxal 5'-phosphate</name>
        <dbReference type="ChEBI" id="CHEBI:597326"/>
    </cofactor>
</comment>
<dbReference type="PANTHER" id="PTHR11808">
    <property type="entry name" value="TRANS-SULFURATION ENZYME FAMILY MEMBER"/>
    <property type="match status" value="1"/>
</dbReference>
<evidence type="ECO:0000256" key="1">
    <source>
        <dbReference type="ARBA" id="ARBA00001933"/>
    </source>
</evidence>
<keyword evidence="3 4" id="KW-0663">Pyridoxal phosphate</keyword>
<evidence type="ECO:0000256" key="2">
    <source>
        <dbReference type="ARBA" id="ARBA00009077"/>
    </source>
</evidence>
<dbReference type="Gene3D" id="3.40.640.10">
    <property type="entry name" value="Type I PLP-dependent aspartate aminotransferase-like (Major domain)"/>
    <property type="match status" value="1"/>
</dbReference>
<accession>A0ABS4GXG8</accession>
<dbReference type="Proteomes" id="UP001519343">
    <property type="component" value="Unassembled WGS sequence"/>
</dbReference>
<dbReference type="PROSITE" id="PS00868">
    <property type="entry name" value="CYS_MET_METAB_PP"/>
    <property type="match status" value="1"/>
</dbReference>
<dbReference type="InterPro" id="IPR015422">
    <property type="entry name" value="PyrdxlP-dep_Trfase_small"/>
</dbReference>
<organism evidence="5 6">
    <name type="scientific">Ammoniphilus resinae</name>
    <dbReference type="NCBI Taxonomy" id="861532"/>
    <lineage>
        <taxon>Bacteria</taxon>
        <taxon>Bacillati</taxon>
        <taxon>Bacillota</taxon>
        <taxon>Bacilli</taxon>
        <taxon>Bacillales</taxon>
        <taxon>Paenibacillaceae</taxon>
        <taxon>Aneurinibacillus group</taxon>
        <taxon>Ammoniphilus</taxon>
    </lineage>
</organism>
<reference evidence="5 6" key="1">
    <citation type="submission" date="2021-03" db="EMBL/GenBank/DDBJ databases">
        <title>Genomic Encyclopedia of Type Strains, Phase IV (KMG-IV): sequencing the most valuable type-strain genomes for metagenomic binning, comparative biology and taxonomic classification.</title>
        <authorList>
            <person name="Goeker M."/>
        </authorList>
    </citation>
    <scope>NUCLEOTIDE SEQUENCE [LARGE SCALE GENOMIC DNA]</scope>
    <source>
        <strain evidence="5 6">DSM 24738</strain>
    </source>
</reference>
<dbReference type="PANTHER" id="PTHR11808:SF80">
    <property type="entry name" value="CYSTATHIONINE GAMMA-LYASE"/>
    <property type="match status" value="1"/>
</dbReference>
<evidence type="ECO:0000313" key="6">
    <source>
        <dbReference type="Proteomes" id="UP001519343"/>
    </source>
</evidence>
<dbReference type="InterPro" id="IPR000277">
    <property type="entry name" value="Cys/Met-Metab_PyrdxlP-dep_enz"/>
</dbReference>
<dbReference type="Pfam" id="PF01053">
    <property type="entry name" value="Cys_Met_Meta_PP"/>
    <property type="match status" value="1"/>
</dbReference>
<proteinExistence type="inferred from homology"/>
<comment type="caution">
    <text evidence="5">The sequence shown here is derived from an EMBL/GenBank/DDBJ whole genome shotgun (WGS) entry which is preliminary data.</text>
</comment>
<comment type="similarity">
    <text evidence="2 4">Belongs to the trans-sulfuration enzymes family.</text>
</comment>
<evidence type="ECO:0000256" key="3">
    <source>
        <dbReference type="ARBA" id="ARBA00022898"/>
    </source>
</evidence>
<evidence type="ECO:0000313" key="5">
    <source>
        <dbReference type="EMBL" id="MBP1934946.1"/>
    </source>
</evidence>
<evidence type="ECO:0000256" key="4">
    <source>
        <dbReference type="RuleBase" id="RU362118"/>
    </source>
</evidence>
<name>A0ABS4GXG8_9BACL</name>
<dbReference type="Gene3D" id="3.90.1150.10">
    <property type="entry name" value="Aspartate Aminotransferase, domain 1"/>
    <property type="match status" value="1"/>
</dbReference>
<keyword evidence="6" id="KW-1185">Reference proteome</keyword>
<dbReference type="SUPFAM" id="SSF53383">
    <property type="entry name" value="PLP-dependent transferases"/>
    <property type="match status" value="1"/>
</dbReference>
<dbReference type="CDD" id="cd00614">
    <property type="entry name" value="CGS_like"/>
    <property type="match status" value="1"/>
</dbReference>
<dbReference type="EMBL" id="JAGGKT010000033">
    <property type="protein sequence ID" value="MBP1934946.1"/>
    <property type="molecule type" value="Genomic_DNA"/>
</dbReference>
<dbReference type="InterPro" id="IPR054542">
    <property type="entry name" value="Cys_met_metab_PP"/>
</dbReference>
<dbReference type="InterPro" id="IPR015421">
    <property type="entry name" value="PyrdxlP-dep_Trfase_major"/>
</dbReference>